<feature type="compositionally biased region" description="Low complexity" evidence="1">
    <location>
        <begin position="316"/>
        <end position="352"/>
    </location>
</feature>
<organism evidence="2 3">
    <name type="scientific">Eimeria mitis</name>
    <dbReference type="NCBI Taxonomy" id="44415"/>
    <lineage>
        <taxon>Eukaryota</taxon>
        <taxon>Sar</taxon>
        <taxon>Alveolata</taxon>
        <taxon>Apicomplexa</taxon>
        <taxon>Conoidasida</taxon>
        <taxon>Coccidia</taxon>
        <taxon>Eucoccidiorida</taxon>
        <taxon>Eimeriorina</taxon>
        <taxon>Eimeriidae</taxon>
        <taxon>Eimeria</taxon>
    </lineage>
</organism>
<reference evidence="2" key="2">
    <citation type="submission" date="2013-10" db="EMBL/GenBank/DDBJ databases">
        <authorList>
            <person name="Aslett M."/>
        </authorList>
    </citation>
    <scope>NUCLEOTIDE SEQUENCE [LARGE SCALE GENOMIC DNA]</scope>
    <source>
        <strain evidence="2">Houghton</strain>
    </source>
</reference>
<dbReference type="RefSeq" id="XP_013353474.1">
    <property type="nucleotide sequence ID" value="XM_013498020.1"/>
</dbReference>
<gene>
    <name evidence="2" type="ORF">EMH_0062310</name>
</gene>
<feature type="region of interest" description="Disordered" evidence="1">
    <location>
        <begin position="165"/>
        <end position="191"/>
    </location>
</feature>
<dbReference type="Proteomes" id="UP000030744">
    <property type="component" value="Unassembled WGS sequence"/>
</dbReference>
<name>U6JZR9_9EIME</name>
<evidence type="ECO:0000313" key="2">
    <source>
        <dbReference type="EMBL" id="CDJ30909.1"/>
    </source>
</evidence>
<proteinExistence type="predicted"/>
<reference evidence="2" key="1">
    <citation type="submission" date="2013-10" db="EMBL/GenBank/DDBJ databases">
        <title>Genomic analysis of the causative agents of coccidiosis in chickens.</title>
        <authorList>
            <person name="Reid A.J."/>
            <person name="Blake D."/>
            <person name="Billington K."/>
            <person name="Browne H."/>
            <person name="Dunn M."/>
            <person name="Hung S."/>
            <person name="Kawahara F."/>
            <person name="Miranda-Saavedra D."/>
            <person name="Mourier T."/>
            <person name="Nagra H."/>
            <person name="Otto T.D."/>
            <person name="Rawlings N."/>
            <person name="Sanchez A."/>
            <person name="Sanders M."/>
            <person name="Subramaniam C."/>
            <person name="Tay Y."/>
            <person name="Dear P."/>
            <person name="Doerig C."/>
            <person name="Gruber A."/>
            <person name="Parkinson J."/>
            <person name="Shirley M."/>
            <person name="Wan K.L."/>
            <person name="Berriman M."/>
            <person name="Tomley F."/>
            <person name="Pain A."/>
        </authorList>
    </citation>
    <scope>NUCLEOTIDE SEQUENCE [LARGE SCALE GENOMIC DNA]</scope>
    <source>
        <strain evidence="2">Houghton</strain>
    </source>
</reference>
<feature type="region of interest" description="Disordered" evidence="1">
    <location>
        <begin position="316"/>
        <end position="358"/>
    </location>
</feature>
<keyword evidence="3" id="KW-1185">Reference proteome</keyword>
<dbReference type="AlphaFoldDB" id="U6JZR9"/>
<protein>
    <submittedName>
        <fullName evidence="2">Uncharacterized protein</fullName>
    </submittedName>
</protein>
<evidence type="ECO:0000256" key="1">
    <source>
        <dbReference type="SAM" id="MobiDB-lite"/>
    </source>
</evidence>
<sequence length="358" mass="38802">MREYSDPCLNSPVDADVDLHLGESVTERNTFVFGWLQFDAAAFEGDVHPERSKASPGLQPHLGFSLIREERRLSTWEKYPSFWFFLLHQFLNVAIHQASQRREWVPQLNRAIGVGEDHNMTEAGALAQRLHAAADGFRLGKGHSEGLLAWLGPLLPALGHPEAPAVQQKKLGSKAAAAREQEQQQLLHQQQQELPKQRQQLQQLLKGYAAASPACIELLQLLDACNERLLQKAAEVGRAGQRGLPEGISPAAARIQQQQQQKQQLLLKGADETEEAARAAQAAALIASAIIKEEAAASCCCYIFLSSSMAHSLSSTGCNRSSSSSSGSSSGVSSWGQRWSRRQGGAAASPSAGPHPPV</sequence>
<dbReference type="GeneID" id="25380829"/>
<accession>U6JZR9</accession>
<dbReference type="VEuPathDB" id="ToxoDB:EMH_0062310"/>
<dbReference type="EMBL" id="HG682882">
    <property type="protein sequence ID" value="CDJ30909.1"/>
    <property type="molecule type" value="Genomic_DNA"/>
</dbReference>
<evidence type="ECO:0000313" key="3">
    <source>
        <dbReference type="Proteomes" id="UP000030744"/>
    </source>
</evidence>